<proteinExistence type="predicted"/>
<sequence length="46" mass="5139">MQTTTTSQRYCAGCAATTDHRQFVLRREDGSVLHDFEVCEACSSPE</sequence>
<evidence type="ECO:0000313" key="2">
    <source>
        <dbReference type="Proteomes" id="UP001168537"/>
    </source>
</evidence>
<protein>
    <recommendedName>
        <fullName evidence="3">Small CPxCG-related zinc finger protein</fullName>
    </recommendedName>
</protein>
<accession>A0ABT8EYQ0</accession>
<dbReference type="Proteomes" id="UP001168537">
    <property type="component" value="Unassembled WGS sequence"/>
</dbReference>
<evidence type="ECO:0000313" key="1">
    <source>
        <dbReference type="EMBL" id="MDN4163321.1"/>
    </source>
</evidence>
<organism evidence="1 2">
    <name type="scientific">Nocardioides abyssi</name>
    <dbReference type="NCBI Taxonomy" id="3058370"/>
    <lineage>
        <taxon>Bacteria</taxon>
        <taxon>Bacillati</taxon>
        <taxon>Actinomycetota</taxon>
        <taxon>Actinomycetes</taxon>
        <taxon>Propionibacteriales</taxon>
        <taxon>Nocardioidaceae</taxon>
        <taxon>Nocardioides</taxon>
    </lineage>
</organism>
<keyword evidence="2" id="KW-1185">Reference proteome</keyword>
<comment type="caution">
    <text evidence="1">The sequence shown here is derived from an EMBL/GenBank/DDBJ whole genome shotgun (WGS) entry which is preliminary data.</text>
</comment>
<gene>
    <name evidence="1" type="ORF">QWY29_18260</name>
</gene>
<reference evidence="1" key="1">
    <citation type="submission" date="2023-06" db="EMBL/GenBank/DDBJ databases">
        <title>Draft genome sequence of Nocardioides sp. SOB72.</title>
        <authorList>
            <person name="Zhang G."/>
        </authorList>
    </citation>
    <scope>NUCLEOTIDE SEQUENCE</scope>
    <source>
        <strain evidence="1">SOB72</strain>
    </source>
</reference>
<dbReference type="EMBL" id="JAUHJR010000011">
    <property type="protein sequence ID" value="MDN4163321.1"/>
    <property type="molecule type" value="Genomic_DNA"/>
</dbReference>
<evidence type="ECO:0008006" key="3">
    <source>
        <dbReference type="Google" id="ProtNLM"/>
    </source>
</evidence>
<name>A0ABT8EYQ0_9ACTN</name>
<dbReference type="RefSeq" id="WP_300962607.1">
    <property type="nucleotide sequence ID" value="NZ_JAUHJR010000011.1"/>
</dbReference>